<protein>
    <recommendedName>
        <fullName evidence="4">DUF4316 domain-containing protein</fullName>
    </recommendedName>
</protein>
<evidence type="ECO:0000313" key="3">
    <source>
        <dbReference type="Proteomes" id="UP000768180"/>
    </source>
</evidence>
<dbReference type="Proteomes" id="UP000768180">
    <property type="component" value="Unassembled WGS sequence"/>
</dbReference>
<name>A0ABX2GIM2_9FIRM</name>
<reference evidence="2 3" key="1">
    <citation type="journal article" date="2020" name="Cell Host Microbe">
        <title>Functional and Genomic Variation between Human-Derived Isolates of Lachnospiraceae Reveals Inter- and Intra-Species Diversity.</title>
        <authorList>
            <person name="Sorbara M.T."/>
            <person name="Littmann E.R."/>
            <person name="Fontana E."/>
            <person name="Moody T.U."/>
            <person name="Kohout C.E."/>
            <person name="Gjonbalaj M."/>
            <person name="Eaton V."/>
            <person name="Seok R."/>
            <person name="Leiner I.M."/>
            <person name="Pamer E.G."/>
        </authorList>
    </citation>
    <scope>NUCLEOTIDE SEQUENCE [LARGE SCALE GENOMIC DNA]</scope>
    <source>
        <strain evidence="2 3">MSK.14.54</strain>
    </source>
</reference>
<evidence type="ECO:0000313" key="2">
    <source>
        <dbReference type="EMBL" id="NSE18167.1"/>
    </source>
</evidence>
<evidence type="ECO:0000256" key="1">
    <source>
        <dbReference type="SAM" id="MobiDB-lite"/>
    </source>
</evidence>
<feature type="region of interest" description="Disordered" evidence="1">
    <location>
        <begin position="168"/>
        <end position="208"/>
    </location>
</feature>
<feature type="compositionally biased region" description="Basic residues" evidence="1">
    <location>
        <begin position="193"/>
        <end position="208"/>
    </location>
</feature>
<organism evidence="2 3">
    <name type="scientific">Fusicatenibacter saccharivorans</name>
    <dbReference type="NCBI Taxonomy" id="1150298"/>
    <lineage>
        <taxon>Bacteria</taxon>
        <taxon>Bacillati</taxon>
        <taxon>Bacillota</taxon>
        <taxon>Clostridia</taxon>
        <taxon>Lachnospirales</taxon>
        <taxon>Lachnospiraceae</taxon>
        <taxon>Fusicatenibacter</taxon>
    </lineage>
</organism>
<dbReference type="RefSeq" id="WP_173830482.1">
    <property type="nucleotide sequence ID" value="NZ_JAAITQ010000105.1"/>
</dbReference>
<evidence type="ECO:0008006" key="4">
    <source>
        <dbReference type="Google" id="ProtNLM"/>
    </source>
</evidence>
<comment type="caution">
    <text evidence="2">The sequence shown here is derived from an EMBL/GenBank/DDBJ whole genome shotgun (WGS) entry which is preliminary data.</text>
</comment>
<sequence>GNLYELDYLQHFREVIEKSIPADNYTLIYEHGELTKPAGQYFDGDTDPQLGKFIRFEAQPNDPEALKSLLREQQKKRTPHTQRDFQLHIAALHDRQIETEARRIVENVKGLGEPDSPEKTHCAVELSPYFVPLATDKDMERLLSMLPYKSLSLSTLEGRHGVYALIDKSERNKEMKQSPPSVRAQLQTEKSPKVPKKTAKSKHHELEV</sequence>
<feature type="non-terminal residue" evidence="2">
    <location>
        <position position="1"/>
    </location>
</feature>
<proteinExistence type="predicted"/>
<keyword evidence="3" id="KW-1185">Reference proteome</keyword>
<gene>
    <name evidence="2" type="ORF">G5B05_17755</name>
</gene>
<feature type="compositionally biased region" description="Polar residues" evidence="1">
    <location>
        <begin position="178"/>
        <end position="189"/>
    </location>
</feature>
<accession>A0ABX2GIM2</accession>
<dbReference type="EMBL" id="JAAITQ010000105">
    <property type="protein sequence ID" value="NSE18167.1"/>
    <property type="molecule type" value="Genomic_DNA"/>
</dbReference>